<gene>
    <name evidence="5" type="ORF">UFOPK2658_01995</name>
    <name evidence="6" type="ORF">UFOPK2880_01314</name>
    <name evidence="7" type="ORF">UFOPK3004_01683</name>
    <name evidence="8" type="ORF">UFOPK3304_00972</name>
    <name evidence="9" type="ORF">UFOPK3494_01913</name>
    <name evidence="10" type="ORF">UFOPK4134_01884</name>
</gene>
<proteinExistence type="predicted"/>
<dbReference type="EMBL" id="CAFBMF010000229">
    <property type="protein sequence ID" value="CAB4917971.1"/>
    <property type="molecule type" value="Genomic_DNA"/>
</dbReference>
<dbReference type="InterPro" id="IPR027417">
    <property type="entry name" value="P-loop_NTPase"/>
</dbReference>
<dbReference type="InterPro" id="IPR050093">
    <property type="entry name" value="ABC_SmlMolc_Importer"/>
</dbReference>
<evidence type="ECO:0000313" key="7">
    <source>
        <dbReference type="EMBL" id="CAB4818146.1"/>
    </source>
</evidence>
<dbReference type="EMBL" id="CAFBLJ010000044">
    <property type="protein sequence ID" value="CAB4870527.1"/>
    <property type="molecule type" value="Genomic_DNA"/>
</dbReference>
<evidence type="ECO:0000313" key="10">
    <source>
        <dbReference type="EMBL" id="CAB5038298.1"/>
    </source>
</evidence>
<evidence type="ECO:0000313" key="9">
    <source>
        <dbReference type="EMBL" id="CAB4917971.1"/>
    </source>
</evidence>
<name>A0A6J6W3Q9_9ZZZZ</name>
<dbReference type="EMBL" id="CAEZZP010000093">
    <property type="protein sequence ID" value="CAB4779050.1"/>
    <property type="molecule type" value="Genomic_DNA"/>
</dbReference>
<evidence type="ECO:0000256" key="3">
    <source>
        <dbReference type="ARBA" id="ARBA00022840"/>
    </source>
</evidence>
<dbReference type="GO" id="GO:0005524">
    <property type="term" value="F:ATP binding"/>
    <property type="evidence" value="ECO:0007669"/>
    <property type="project" value="UniProtKB-KW"/>
</dbReference>
<dbReference type="GO" id="GO:0016887">
    <property type="term" value="F:ATP hydrolysis activity"/>
    <property type="evidence" value="ECO:0007669"/>
    <property type="project" value="InterPro"/>
</dbReference>
<keyword evidence="3" id="KW-0067">ATP-binding</keyword>
<protein>
    <submittedName>
        <fullName evidence="6">Unannotated protein</fullName>
    </submittedName>
</protein>
<evidence type="ECO:0000256" key="1">
    <source>
        <dbReference type="ARBA" id="ARBA00022448"/>
    </source>
</evidence>
<dbReference type="InterPro" id="IPR003439">
    <property type="entry name" value="ABC_transporter-like_ATP-bd"/>
</dbReference>
<feature type="domain" description="ABC transporter" evidence="4">
    <location>
        <begin position="1"/>
        <end position="227"/>
    </location>
</feature>
<reference evidence="6" key="1">
    <citation type="submission" date="2020-05" db="EMBL/GenBank/DDBJ databases">
        <authorList>
            <person name="Chiriac C."/>
            <person name="Salcher M."/>
            <person name="Ghai R."/>
            <person name="Kavagutti S V."/>
        </authorList>
    </citation>
    <scope>NUCLEOTIDE SEQUENCE</scope>
</reference>
<sequence>MTLDTRFTLTRGSFELNVDLSVNEGEVVAIMGPNGSGKSTFLHAIAGLLPVTSGTLALDGETLDDATTDVFVDPIQRTVGLVFQGGLLFETMSVLDNIVFGLRARKIKRADAVTQAEPLISQLGLTDLLERQPHELSGGQAQRVAIARALVTQPKVLLLDEPMSGLDTATRQLIREEFREVLAGFAGYRILVTHDLDDALAMADRIIEFDHGKIIWDGSTSEYRGKP</sequence>
<dbReference type="EMBL" id="CAFBPS010000244">
    <property type="protein sequence ID" value="CAB5038298.1"/>
    <property type="molecule type" value="Genomic_DNA"/>
</dbReference>
<dbReference type="AlphaFoldDB" id="A0A6J6W3Q9"/>
<evidence type="ECO:0000259" key="4">
    <source>
        <dbReference type="PROSITE" id="PS50893"/>
    </source>
</evidence>
<dbReference type="PANTHER" id="PTHR42781">
    <property type="entry name" value="SPERMIDINE/PUTRESCINE IMPORT ATP-BINDING PROTEIN POTA"/>
    <property type="match status" value="1"/>
</dbReference>
<dbReference type="PANTHER" id="PTHR42781:SF4">
    <property type="entry name" value="SPERMIDINE_PUTRESCINE IMPORT ATP-BINDING PROTEIN POTA"/>
    <property type="match status" value="1"/>
</dbReference>
<organism evidence="6">
    <name type="scientific">freshwater metagenome</name>
    <dbReference type="NCBI Taxonomy" id="449393"/>
    <lineage>
        <taxon>unclassified sequences</taxon>
        <taxon>metagenomes</taxon>
        <taxon>ecological metagenomes</taxon>
    </lineage>
</organism>
<dbReference type="Pfam" id="PF00005">
    <property type="entry name" value="ABC_tran"/>
    <property type="match status" value="1"/>
</dbReference>
<dbReference type="SMART" id="SM00382">
    <property type="entry name" value="AAA"/>
    <property type="match status" value="1"/>
</dbReference>
<evidence type="ECO:0000313" key="8">
    <source>
        <dbReference type="EMBL" id="CAB4870527.1"/>
    </source>
</evidence>
<dbReference type="PROSITE" id="PS50893">
    <property type="entry name" value="ABC_TRANSPORTER_2"/>
    <property type="match status" value="1"/>
</dbReference>
<dbReference type="InterPro" id="IPR017871">
    <property type="entry name" value="ABC_transporter-like_CS"/>
</dbReference>
<accession>A0A6J6W3Q9</accession>
<evidence type="ECO:0000313" key="6">
    <source>
        <dbReference type="EMBL" id="CAB4779050.1"/>
    </source>
</evidence>
<dbReference type="PROSITE" id="PS00211">
    <property type="entry name" value="ABC_TRANSPORTER_1"/>
    <property type="match status" value="1"/>
</dbReference>
<keyword evidence="1" id="KW-0813">Transport</keyword>
<evidence type="ECO:0000313" key="5">
    <source>
        <dbReference type="EMBL" id="CAB4736060.1"/>
    </source>
</evidence>
<evidence type="ECO:0000256" key="2">
    <source>
        <dbReference type="ARBA" id="ARBA00022741"/>
    </source>
</evidence>
<dbReference type="Gene3D" id="3.40.50.300">
    <property type="entry name" value="P-loop containing nucleotide triphosphate hydrolases"/>
    <property type="match status" value="1"/>
</dbReference>
<dbReference type="EMBL" id="CAFAAL010000208">
    <property type="protein sequence ID" value="CAB4818146.1"/>
    <property type="molecule type" value="Genomic_DNA"/>
</dbReference>
<keyword evidence="2" id="KW-0547">Nucleotide-binding</keyword>
<dbReference type="InterPro" id="IPR003593">
    <property type="entry name" value="AAA+_ATPase"/>
</dbReference>
<dbReference type="EMBL" id="CAEZYH010000163">
    <property type="protein sequence ID" value="CAB4736060.1"/>
    <property type="molecule type" value="Genomic_DNA"/>
</dbReference>
<dbReference type="SUPFAM" id="SSF52540">
    <property type="entry name" value="P-loop containing nucleoside triphosphate hydrolases"/>
    <property type="match status" value="1"/>
</dbReference>